<feature type="region of interest" description="Sigma-70 factor domain-3" evidence="5">
    <location>
        <begin position="354"/>
        <end position="430"/>
    </location>
</feature>
<dbReference type="InterPro" id="IPR009042">
    <property type="entry name" value="RNA_pol_sigma70_r1_2"/>
</dbReference>
<feature type="region of interest" description="Sigma-70 factor domain-4" evidence="5">
    <location>
        <begin position="443"/>
        <end position="496"/>
    </location>
</feature>
<dbReference type="InterPro" id="IPR007627">
    <property type="entry name" value="RNA_pol_sigma70_r2"/>
</dbReference>
<comment type="caution">
    <text evidence="9">The sequence shown here is derived from an EMBL/GenBank/DDBJ whole genome shotgun (WGS) entry which is preliminary data.</text>
</comment>
<feature type="region of interest" description="Disordered" evidence="6">
    <location>
        <begin position="76"/>
        <end position="183"/>
    </location>
</feature>
<dbReference type="Pfam" id="PF04545">
    <property type="entry name" value="Sigma70_r4"/>
    <property type="match status" value="1"/>
</dbReference>
<comment type="similarity">
    <text evidence="5">Belongs to the sigma-70 factor family. RpoD/SigA subfamily.</text>
</comment>
<dbReference type="InterPro" id="IPR012760">
    <property type="entry name" value="RNA_pol_sigma_RpoD_C"/>
</dbReference>
<comment type="subunit">
    <text evidence="5">Interacts transiently with the RNA polymerase catalytic core.</text>
</comment>
<dbReference type="PRINTS" id="PR00046">
    <property type="entry name" value="SIGMA70FCT"/>
</dbReference>
<dbReference type="CDD" id="cd06171">
    <property type="entry name" value="Sigma70_r4"/>
    <property type="match status" value="1"/>
</dbReference>
<feature type="domain" description="RNA polymerase sigma-70" evidence="7">
    <location>
        <begin position="299"/>
        <end position="312"/>
    </location>
</feature>
<keyword evidence="1 5" id="KW-0805">Transcription regulation</keyword>
<dbReference type="InterPro" id="IPR013324">
    <property type="entry name" value="RNA_pol_sigma_r3/r4-like"/>
</dbReference>
<evidence type="ECO:0000259" key="8">
    <source>
        <dbReference type="PROSITE" id="PS00716"/>
    </source>
</evidence>
<dbReference type="InterPro" id="IPR007630">
    <property type="entry name" value="RNA_pol_sigma70_r4"/>
</dbReference>
<dbReference type="PROSITE" id="PS00716">
    <property type="entry name" value="SIGMA70_2"/>
    <property type="match status" value="1"/>
</dbReference>
<dbReference type="eggNOG" id="COG0568">
    <property type="taxonomic scope" value="Bacteria"/>
</dbReference>
<evidence type="ECO:0000256" key="1">
    <source>
        <dbReference type="ARBA" id="ARBA00023015"/>
    </source>
</evidence>
<dbReference type="FunFam" id="1.10.601.10:FF:000001">
    <property type="entry name" value="RNA polymerase sigma factor SigA"/>
    <property type="match status" value="1"/>
</dbReference>
<keyword evidence="10" id="KW-1185">Reference proteome</keyword>
<dbReference type="PANTHER" id="PTHR30603:SF59">
    <property type="entry name" value="RNA POLYMERASE PRINCIPAL SIGMA FACTOR HRDA"/>
    <property type="match status" value="1"/>
</dbReference>
<dbReference type="NCBIfam" id="NF005920">
    <property type="entry name" value="PRK07921.1"/>
    <property type="match status" value="1"/>
</dbReference>
<dbReference type="InterPro" id="IPR028630">
    <property type="entry name" value="Sigma70_RpoD"/>
</dbReference>
<dbReference type="Pfam" id="PF00140">
    <property type="entry name" value="Sigma70_r1_2"/>
    <property type="match status" value="1"/>
</dbReference>
<dbReference type="OrthoDB" id="9809557at2"/>
<name>A0A081XW09_STRTO</name>
<dbReference type="InterPro" id="IPR014284">
    <property type="entry name" value="RNA_pol_sigma-70_dom"/>
</dbReference>
<dbReference type="SUPFAM" id="SSF88946">
    <property type="entry name" value="Sigma2 domain of RNA polymerase sigma factors"/>
    <property type="match status" value="1"/>
</dbReference>
<dbReference type="RefSeq" id="WP_037930357.1">
    <property type="nucleotide sequence ID" value="NZ_JBFADL010000002.1"/>
</dbReference>
<proteinExistence type="inferred from homology"/>
<dbReference type="Proteomes" id="UP000028341">
    <property type="component" value="Unassembled WGS sequence"/>
</dbReference>
<dbReference type="Pfam" id="PF04542">
    <property type="entry name" value="Sigma70_r2"/>
    <property type="match status" value="1"/>
</dbReference>
<dbReference type="PANTHER" id="PTHR30603">
    <property type="entry name" value="RNA POLYMERASE SIGMA FACTOR RPO"/>
    <property type="match status" value="1"/>
</dbReference>
<dbReference type="NCBIfam" id="NF004561">
    <property type="entry name" value="PRK05901.1-3"/>
    <property type="match status" value="1"/>
</dbReference>
<evidence type="ECO:0000313" key="10">
    <source>
        <dbReference type="Proteomes" id="UP000028341"/>
    </source>
</evidence>
<comment type="function">
    <text evidence="5">Sigma factors are initiation factors that promote the attachment of RNA polymerase to specific initiation sites and are then released. This sigma factor is the primary sigma factor during exponential growth.</text>
</comment>
<sequence length="508" mass="55600">MSASTSRTLPPEIAESVSVMALIERGKAEGQIAGDDVRRAFEADQIPATQWKNVLRSLNQILEEEGVTLMVSAAEPKRTRKSVAAKSPAKRTATKTVAAKTATARKATASATPAAPATDPAVEEEAPARNAAAKKTTAKKATAKKATAKKATAKKTAGKKDDAELVDEEVLEETKADEPEGAESAGFVLSDEDEDDAPAQQVAAAGATADPVKDYLKQIGKVPLLNAEQEVELAKRIEAGLFAEDKLANADKLAPKLKRELEIIAEDGRRAKNHLLEANLRLVVSLAKRYTGRGMLFLDLIQEGNLGLIRAVEKFDYTKGYKFSTYATWWIRQAITRAMADQARTIRIPVHMVEVINKLARVQRQMLQDLGREPTPEELAKELDMTPEKVIEVQKYGREPISLHTPLGEDGDSEFGDLIEDSEAVVPADAVSFTLLQEQLHSVLDTLSEREAGVVSMRFGLTDGQPKTLDEIGKVYGVTRERIRQIESKTMSKLRHPSRSQVLRDYLD</sequence>
<dbReference type="InterPro" id="IPR000943">
    <property type="entry name" value="RNA_pol_sigma70"/>
</dbReference>
<dbReference type="FunFam" id="1.10.10.10:FF:000004">
    <property type="entry name" value="RNA polymerase sigma factor SigA"/>
    <property type="match status" value="1"/>
</dbReference>
<dbReference type="SUPFAM" id="SSF88659">
    <property type="entry name" value="Sigma3 and sigma4 domains of RNA polymerase sigma factors"/>
    <property type="match status" value="2"/>
</dbReference>
<feature type="short sequence motif" description="Interaction with polymerase core subunit RpoC" evidence="5">
    <location>
        <begin position="299"/>
        <end position="302"/>
    </location>
</feature>
<dbReference type="PROSITE" id="PS00715">
    <property type="entry name" value="SIGMA70_1"/>
    <property type="match status" value="1"/>
</dbReference>
<feature type="compositionally biased region" description="Low complexity" evidence="6">
    <location>
        <begin position="94"/>
        <end position="120"/>
    </location>
</feature>
<dbReference type="FunFam" id="1.10.10.10:FF:000002">
    <property type="entry name" value="RNA polymerase sigma factor SigA"/>
    <property type="match status" value="1"/>
</dbReference>
<feature type="region of interest" description="Sigma-70 factor domain-2" evidence="5">
    <location>
        <begin position="275"/>
        <end position="345"/>
    </location>
</feature>
<organism evidence="9 10">
    <name type="scientific">Streptomyces toyocaensis</name>
    <dbReference type="NCBI Taxonomy" id="55952"/>
    <lineage>
        <taxon>Bacteria</taxon>
        <taxon>Bacillati</taxon>
        <taxon>Actinomycetota</taxon>
        <taxon>Actinomycetes</taxon>
        <taxon>Kitasatosporales</taxon>
        <taxon>Streptomycetaceae</taxon>
        <taxon>Streptomyces</taxon>
    </lineage>
</organism>
<keyword evidence="5" id="KW-0963">Cytoplasm</keyword>
<evidence type="ECO:0000256" key="4">
    <source>
        <dbReference type="ARBA" id="ARBA00023163"/>
    </source>
</evidence>
<dbReference type="GO" id="GO:0006352">
    <property type="term" value="P:DNA-templated transcription initiation"/>
    <property type="evidence" value="ECO:0007669"/>
    <property type="project" value="UniProtKB-UniRule"/>
</dbReference>
<evidence type="ECO:0000256" key="5">
    <source>
        <dbReference type="HAMAP-Rule" id="MF_00963"/>
    </source>
</evidence>
<keyword evidence="2 5" id="KW-0731">Sigma factor</keyword>
<evidence type="ECO:0000256" key="6">
    <source>
        <dbReference type="SAM" id="MobiDB-lite"/>
    </source>
</evidence>
<feature type="compositionally biased region" description="Basic residues" evidence="6">
    <location>
        <begin position="136"/>
        <end position="157"/>
    </location>
</feature>
<evidence type="ECO:0000256" key="2">
    <source>
        <dbReference type="ARBA" id="ARBA00023082"/>
    </source>
</evidence>
<dbReference type="GO" id="GO:0005737">
    <property type="term" value="C:cytoplasm"/>
    <property type="evidence" value="ECO:0007669"/>
    <property type="project" value="UniProtKB-SubCell"/>
</dbReference>
<dbReference type="GO" id="GO:0016987">
    <property type="term" value="F:sigma factor activity"/>
    <property type="evidence" value="ECO:0007669"/>
    <property type="project" value="UniProtKB-UniRule"/>
</dbReference>
<dbReference type="Gene3D" id="1.10.601.10">
    <property type="entry name" value="RNA Polymerase Primary Sigma Factor"/>
    <property type="match status" value="2"/>
</dbReference>
<keyword evidence="3 5" id="KW-0238">DNA-binding</keyword>
<dbReference type="NCBIfam" id="TIGR02393">
    <property type="entry name" value="RpoD_Cterm"/>
    <property type="match status" value="1"/>
</dbReference>
<reference evidence="9 10" key="1">
    <citation type="submission" date="2014-02" db="EMBL/GenBank/DDBJ databases">
        <title>The genome announcement of Streptomyces toyocaensis NRRL15009.</title>
        <authorList>
            <person name="Hong H.-J."/>
            <person name="Kwun M.J."/>
        </authorList>
    </citation>
    <scope>NUCLEOTIDE SEQUENCE [LARGE SCALE GENOMIC DNA]</scope>
    <source>
        <strain evidence="9 10">NRRL 15009</strain>
    </source>
</reference>
<dbReference type="InterPro" id="IPR007624">
    <property type="entry name" value="RNA_pol_sigma70_r3"/>
</dbReference>
<feature type="compositionally biased region" description="Basic residues" evidence="6">
    <location>
        <begin position="78"/>
        <end position="93"/>
    </location>
</feature>
<dbReference type="HAMAP" id="MF_00963">
    <property type="entry name" value="Sigma70_RpoD_SigA"/>
    <property type="match status" value="1"/>
</dbReference>
<dbReference type="NCBIfam" id="TIGR02937">
    <property type="entry name" value="sigma70-ECF"/>
    <property type="match status" value="1"/>
</dbReference>
<dbReference type="STRING" id="55952.BU52_07335"/>
<feature type="DNA-binding region" description="H-T-H motif" evidence="5">
    <location>
        <begin position="469"/>
        <end position="488"/>
    </location>
</feature>
<feature type="domain" description="RNA polymerase sigma-70" evidence="8">
    <location>
        <begin position="468"/>
        <end position="494"/>
    </location>
</feature>
<dbReference type="GO" id="GO:0003677">
    <property type="term" value="F:DNA binding"/>
    <property type="evidence" value="ECO:0007669"/>
    <property type="project" value="UniProtKB-UniRule"/>
</dbReference>
<evidence type="ECO:0000259" key="7">
    <source>
        <dbReference type="PROSITE" id="PS00715"/>
    </source>
</evidence>
<evidence type="ECO:0000256" key="3">
    <source>
        <dbReference type="ARBA" id="ARBA00023125"/>
    </source>
</evidence>
<evidence type="ECO:0000313" key="9">
    <source>
        <dbReference type="EMBL" id="KES07732.1"/>
    </source>
</evidence>
<protein>
    <recommendedName>
        <fullName evidence="5">RNA polymerase sigma factor SigA</fullName>
    </recommendedName>
</protein>
<dbReference type="AlphaFoldDB" id="A0A081XW09"/>
<comment type="subcellular location">
    <subcellularLocation>
        <location evidence="5">Cytoplasm</location>
    </subcellularLocation>
</comment>
<dbReference type="InterPro" id="IPR036388">
    <property type="entry name" value="WH-like_DNA-bd_sf"/>
</dbReference>
<dbReference type="Gene3D" id="1.10.10.10">
    <property type="entry name" value="Winged helix-like DNA-binding domain superfamily/Winged helix DNA-binding domain"/>
    <property type="match status" value="2"/>
</dbReference>
<dbReference type="EMBL" id="JFCB01000004">
    <property type="protein sequence ID" value="KES07732.1"/>
    <property type="molecule type" value="Genomic_DNA"/>
</dbReference>
<keyword evidence="4 5" id="KW-0804">Transcription</keyword>
<dbReference type="InterPro" id="IPR050239">
    <property type="entry name" value="Sigma-70_RNA_pol_init_factors"/>
</dbReference>
<dbReference type="FunFam" id="1.10.601.10:FF:000003">
    <property type="entry name" value="RNA polymerase sigma factor SigA"/>
    <property type="match status" value="1"/>
</dbReference>
<accession>A0A081XW09</accession>
<dbReference type="InterPro" id="IPR013325">
    <property type="entry name" value="RNA_pol_sigma_r2"/>
</dbReference>
<dbReference type="Pfam" id="PF04539">
    <property type="entry name" value="Sigma70_r3"/>
    <property type="match status" value="1"/>
</dbReference>
<gene>
    <name evidence="5" type="primary">sigA</name>
    <name evidence="9" type="ORF">BU52_07335</name>
</gene>